<keyword evidence="4 9" id="KW-0812">Transmembrane</keyword>
<reference evidence="13 14" key="1">
    <citation type="submission" date="2019-05" db="EMBL/GenBank/DDBJ databases">
        <title>Mumia sp. nov., isolated from the intestinal contents of plateau pika (Ochotona curzoniae) in the Qinghai-Tibet plateau of China.</title>
        <authorList>
            <person name="Tian Z."/>
        </authorList>
    </citation>
    <scope>NUCLEOTIDE SEQUENCE [LARGE SCALE GENOMIC DNA]</scope>
    <source>
        <strain evidence="14">527</strain>
    </source>
</reference>
<evidence type="ECO:0000256" key="6">
    <source>
        <dbReference type="ARBA" id="ARBA00022801"/>
    </source>
</evidence>
<keyword evidence="3 9" id="KW-0645">Protease</keyword>
<comment type="catalytic activity">
    <reaction evidence="9 10">
        <text>Release of signal peptides from bacterial membrane prolipoproteins. Hydrolyzes -Xaa-Yaa-Zaa-|-(S,diacylglyceryl)Cys-, in which Xaa is hydrophobic (preferably Leu), and Yaa (Ala or Ser) and Zaa (Gly or Ala) have small, neutral side chains.</text>
        <dbReference type="EC" id="3.4.23.36"/>
    </reaction>
</comment>
<feature type="compositionally biased region" description="Acidic residues" evidence="12">
    <location>
        <begin position="189"/>
        <end position="208"/>
    </location>
</feature>
<dbReference type="InterPro" id="IPR001872">
    <property type="entry name" value="Peptidase_A8"/>
</dbReference>
<feature type="transmembrane region" description="Helical" evidence="9">
    <location>
        <begin position="73"/>
        <end position="97"/>
    </location>
</feature>
<dbReference type="EC" id="3.4.23.36" evidence="9"/>
<dbReference type="Pfam" id="PF01252">
    <property type="entry name" value="Peptidase_A8"/>
    <property type="match status" value="1"/>
</dbReference>
<evidence type="ECO:0000256" key="5">
    <source>
        <dbReference type="ARBA" id="ARBA00022750"/>
    </source>
</evidence>
<evidence type="ECO:0000256" key="11">
    <source>
        <dbReference type="RuleBase" id="RU004181"/>
    </source>
</evidence>
<protein>
    <recommendedName>
        <fullName evidence="9">Lipoprotein signal peptidase</fullName>
        <ecNumber evidence="9">3.4.23.36</ecNumber>
    </recommendedName>
    <alternativeName>
        <fullName evidence="9">Prolipoprotein signal peptidase</fullName>
    </alternativeName>
    <alternativeName>
        <fullName evidence="9">Signal peptidase II</fullName>
        <shortName evidence="9">SPase II</shortName>
    </alternativeName>
</protein>
<dbReference type="HAMAP" id="MF_00161">
    <property type="entry name" value="LspA"/>
    <property type="match status" value="1"/>
</dbReference>
<keyword evidence="6 9" id="KW-0378">Hydrolase</keyword>
<evidence type="ECO:0000256" key="9">
    <source>
        <dbReference type="HAMAP-Rule" id="MF_00161"/>
    </source>
</evidence>
<keyword evidence="5 9" id="KW-0064">Aspartyl protease</keyword>
<dbReference type="GO" id="GO:0005886">
    <property type="term" value="C:plasma membrane"/>
    <property type="evidence" value="ECO:0007669"/>
    <property type="project" value="UniProtKB-SubCell"/>
</dbReference>
<feature type="transmembrane region" description="Helical" evidence="9">
    <location>
        <begin position="151"/>
        <end position="170"/>
    </location>
</feature>
<dbReference type="EMBL" id="VDFR01000211">
    <property type="protein sequence ID" value="TNC30762.1"/>
    <property type="molecule type" value="Genomic_DNA"/>
</dbReference>
<dbReference type="PROSITE" id="PS00855">
    <property type="entry name" value="SPASE_II"/>
    <property type="match status" value="1"/>
</dbReference>
<evidence type="ECO:0000256" key="12">
    <source>
        <dbReference type="SAM" id="MobiDB-lite"/>
    </source>
</evidence>
<dbReference type="Proteomes" id="UP000306740">
    <property type="component" value="Unassembled WGS sequence"/>
</dbReference>
<comment type="caution">
    <text evidence="13">The sequence shown here is derived from an EMBL/GenBank/DDBJ whole genome shotgun (WGS) entry which is preliminary data.</text>
</comment>
<dbReference type="PANTHER" id="PTHR33695">
    <property type="entry name" value="LIPOPROTEIN SIGNAL PEPTIDASE"/>
    <property type="match status" value="1"/>
</dbReference>
<comment type="subcellular location">
    <subcellularLocation>
        <location evidence="9">Cell membrane</location>
        <topology evidence="9">Multi-pass membrane protein</topology>
    </subcellularLocation>
</comment>
<feature type="region of interest" description="Disordered" evidence="12">
    <location>
        <begin position="180"/>
        <end position="208"/>
    </location>
</feature>
<keyword evidence="7 9" id="KW-1133">Transmembrane helix</keyword>
<sequence>MHASRGKSLTAENQSGHPRARSRRIVLFAVVAVLGYLTDLITKIIAVARLEDADPVVVIPHVLHLTFVRNAGAAFGMAAGFTIVLTVIALTVCVVVLRMARQLRDPLWAVGLGLLLAGALGNLTDRIFREPSLLQGHVVDFLQFPDWPPSWPVFNIADVMINVAAAIIVVQTVRGIGLDGTKADQKPADDEDTDTDPDADADTDADPA</sequence>
<feature type="transmembrane region" description="Helical" evidence="9">
    <location>
        <begin position="25"/>
        <end position="46"/>
    </location>
</feature>
<proteinExistence type="inferred from homology"/>
<dbReference type="GO" id="GO:0004190">
    <property type="term" value="F:aspartic-type endopeptidase activity"/>
    <property type="evidence" value="ECO:0007669"/>
    <property type="project" value="UniProtKB-UniRule"/>
</dbReference>
<dbReference type="UniPathway" id="UPA00665"/>
<evidence type="ECO:0000256" key="4">
    <source>
        <dbReference type="ARBA" id="ARBA00022692"/>
    </source>
</evidence>
<feature type="active site" evidence="9">
    <location>
        <position position="158"/>
    </location>
</feature>
<accession>A0A5C4M915</accession>
<dbReference type="OrthoDB" id="4308908at2"/>
<comment type="pathway">
    <text evidence="9">Protein modification; lipoprotein biosynthesis (signal peptide cleavage).</text>
</comment>
<keyword evidence="2 9" id="KW-1003">Cell membrane</keyword>
<feature type="transmembrane region" description="Helical" evidence="9">
    <location>
        <begin position="106"/>
        <end position="124"/>
    </location>
</feature>
<evidence type="ECO:0000256" key="7">
    <source>
        <dbReference type="ARBA" id="ARBA00022989"/>
    </source>
</evidence>
<gene>
    <name evidence="9 13" type="primary">lspA</name>
    <name evidence="13" type="ORF">FHE65_32395</name>
</gene>
<evidence type="ECO:0000256" key="2">
    <source>
        <dbReference type="ARBA" id="ARBA00022475"/>
    </source>
</evidence>
<evidence type="ECO:0000256" key="10">
    <source>
        <dbReference type="RuleBase" id="RU000594"/>
    </source>
</evidence>
<dbReference type="PANTHER" id="PTHR33695:SF1">
    <property type="entry name" value="LIPOPROTEIN SIGNAL PEPTIDASE"/>
    <property type="match status" value="1"/>
</dbReference>
<organism evidence="13 14">
    <name type="scientific">Mumia zhuanghuii</name>
    <dbReference type="NCBI Taxonomy" id="2585211"/>
    <lineage>
        <taxon>Bacteria</taxon>
        <taxon>Bacillati</taxon>
        <taxon>Actinomycetota</taxon>
        <taxon>Actinomycetes</taxon>
        <taxon>Propionibacteriales</taxon>
        <taxon>Nocardioidaceae</taxon>
        <taxon>Mumia</taxon>
    </lineage>
</organism>
<dbReference type="GO" id="GO:0006508">
    <property type="term" value="P:proteolysis"/>
    <property type="evidence" value="ECO:0007669"/>
    <property type="project" value="UniProtKB-KW"/>
</dbReference>
<dbReference type="AlphaFoldDB" id="A0A5C4M915"/>
<dbReference type="NCBIfam" id="TIGR00077">
    <property type="entry name" value="lspA"/>
    <property type="match status" value="1"/>
</dbReference>
<evidence type="ECO:0000313" key="13">
    <source>
        <dbReference type="EMBL" id="TNC30762.1"/>
    </source>
</evidence>
<keyword evidence="8 9" id="KW-0472">Membrane</keyword>
<feature type="active site" evidence="9">
    <location>
        <position position="140"/>
    </location>
</feature>
<dbReference type="PRINTS" id="PR00781">
    <property type="entry name" value="LIPOSIGPTASE"/>
</dbReference>
<comment type="function">
    <text evidence="9 10">This protein specifically catalyzes the removal of signal peptides from prolipoproteins.</text>
</comment>
<evidence type="ECO:0000256" key="8">
    <source>
        <dbReference type="ARBA" id="ARBA00023136"/>
    </source>
</evidence>
<evidence type="ECO:0000256" key="3">
    <source>
        <dbReference type="ARBA" id="ARBA00022670"/>
    </source>
</evidence>
<name>A0A5C4M915_9ACTN</name>
<evidence type="ECO:0000256" key="1">
    <source>
        <dbReference type="ARBA" id="ARBA00006139"/>
    </source>
</evidence>
<comment type="similarity">
    <text evidence="1 9 11">Belongs to the peptidase A8 family.</text>
</comment>
<evidence type="ECO:0000313" key="14">
    <source>
        <dbReference type="Proteomes" id="UP000306740"/>
    </source>
</evidence>